<keyword evidence="3" id="KW-1185">Reference proteome</keyword>
<gene>
    <name evidence="2" type="ORF">DVH02_31810</name>
</gene>
<dbReference type="CDD" id="cd20739">
    <property type="entry name" value="PoNe_DUF637"/>
    <property type="match status" value="1"/>
</dbReference>
<feature type="region of interest" description="Disordered" evidence="1">
    <location>
        <begin position="176"/>
        <end position="320"/>
    </location>
</feature>
<protein>
    <submittedName>
        <fullName evidence="2">Uncharacterized protein</fullName>
    </submittedName>
</protein>
<dbReference type="Proteomes" id="UP000253741">
    <property type="component" value="Unassembled WGS sequence"/>
</dbReference>
<comment type="caution">
    <text evidence="2">The sequence shown here is derived from an EMBL/GenBank/DDBJ whole genome shotgun (WGS) entry which is preliminary data.</text>
</comment>
<feature type="region of interest" description="Disordered" evidence="1">
    <location>
        <begin position="141"/>
        <end position="160"/>
    </location>
</feature>
<dbReference type="OrthoDB" id="3917849at2"/>
<feature type="compositionally biased region" description="Low complexity" evidence="1">
    <location>
        <begin position="210"/>
        <end position="223"/>
    </location>
</feature>
<dbReference type="InterPro" id="IPR049762">
    <property type="entry name" value="PoNe_dom"/>
</dbReference>
<name>A0A370AZZ7_9ACTN</name>
<sequence>MSGAGKASLAVRAVSLAGKAGRVIDPMTYVFKGAGAGLSKIGDVMAGLRGMGAIEIPKISDGAFSLPEGALELPDGTIHLPEGAAIPEGALKLPDGSVKLPEGTVTLPPGTVKWPFEDGPAKYADPAGNLYKEDGSLFQRAEEAKAEGSPTAAADQPRAESPVLAAVGARGGDDVIRLGSDLSDPVHVADNGGHGPGGFDNTPTNRAGERGAPAGAAGETAPRNALDPTPGGATAHPEGTHGSAPHGDGSSQGGVGHTDGPATGGHHPETPGTGGLDDAAHVGSDLPTPGGGTPVPDRFPHPPSFMRQEGNPYGPPGSLKPEQITEIQVYRANHEEGYFKEYYEKRGYRQDTDVPDESGFPPPQLIKDPADPKMWLAKDNAPPAFPTKYYEGWDRPGTAKQLNDSQAQSVLDNAARTRHDAIQADNPLHDPLGAAKKVWERTKTPESKAMYDALKAGHAPFHDTMSKATEAYGEAVARHHVVSQFYEGAKWEPTAGPKNGNDQFDQVWRRKNDEGFVVIEAKSDVGTGINERTLPSGYKAKQGSREYFLDIMNEMWKRAENGDSAELKLYTDLKNALMADKVEYILVKGVSDGPTYGGFKSRRFNVGTFKEEDFPFEATNRSNP</sequence>
<dbReference type="RefSeq" id="WP_114627319.1">
    <property type="nucleotide sequence ID" value="NZ_QQNA01000350.1"/>
</dbReference>
<organism evidence="2 3">
    <name type="scientific">Streptomyces corynorhini</name>
    <dbReference type="NCBI Taxonomy" id="2282652"/>
    <lineage>
        <taxon>Bacteria</taxon>
        <taxon>Bacillati</taxon>
        <taxon>Actinomycetota</taxon>
        <taxon>Actinomycetes</taxon>
        <taxon>Kitasatosporales</taxon>
        <taxon>Streptomycetaceae</taxon>
        <taxon>Streptomyces</taxon>
    </lineage>
</organism>
<dbReference type="AlphaFoldDB" id="A0A370AZZ7"/>
<evidence type="ECO:0000256" key="1">
    <source>
        <dbReference type="SAM" id="MobiDB-lite"/>
    </source>
</evidence>
<evidence type="ECO:0000313" key="2">
    <source>
        <dbReference type="EMBL" id="RDG33036.1"/>
    </source>
</evidence>
<reference evidence="2 3" key="1">
    <citation type="submission" date="2018-07" db="EMBL/GenBank/DDBJ databases">
        <title>Streptomyces species from bats.</title>
        <authorList>
            <person name="Dunlap C."/>
        </authorList>
    </citation>
    <scope>NUCLEOTIDE SEQUENCE [LARGE SCALE GENOMIC DNA]</scope>
    <source>
        <strain evidence="2 3">AC230</strain>
    </source>
</reference>
<dbReference type="EMBL" id="QQNA01000350">
    <property type="protein sequence ID" value="RDG33036.1"/>
    <property type="molecule type" value="Genomic_DNA"/>
</dbReference>
<proteinExistence type="predicted"/>
<evidence type="ECO:0000313" key="3">
    <source>
        <dbReference type="Proteomes" id="UP000253741"/>
    </source>
</evidence>
<accession>A0A370AZZ7</accession>